<dbReference type="KEGG" id="taes:123181944"/>
<dbReference type="Gramene" id="TraesCS1A02G408000.1">
    <property type="protein sequence ID" value="TraesCS1A02G408000.1.cds1"/>
    <property type="gene ID" value="TraesCS1A02G408000"/>
</dbReference>
<organism evidence="1">
    <name type="scientific">Triticum aestivum</name>
    <name type="common">Wheat</name>
    <dbReference type="NCBI Taxonomy" id="4565"/>
    <lineage>
        <taxon>Eukaryota</taxon>
        <taxon>Viridiplantae</taxon>
        <taxon>Streptophyta</taxon>
        <taxon>Embryophyta</taxon>
        <taxon>Tracheophyta</taxon>
        <taxon>Spermatophyta</taxon>
        <taxon>Magnoliopsida</taxon>
        <taxon>Liliopsida</taxon>
        <taxon>Poales</taxon>
        <taxon>Poaceae</taxon>
        <taxon>BOP clade</taxon>
        <taxon>Pooideae</taxon>
        <taxon>Triticodae</taxon>
        <taxon>Triticeae</taxon>
        <taxon>Triticinae</taxon>
        <taxon>Triticum</taxon>
    </lineage>
</organism>
<reference evidence="1" key="1">
    <citation type="submission" date="2018-08" db="EMBL/GenBank/DDBJ databases">
        <authorList>
            <person name="Rossello M."/>
        </authorList>
    </citation>
    <scope>NUCLEOTIDE SEQUENCE [LARGE SCALE GENOMIC DNA]</scope>
    <source>
        <strain evidence="1">cv. Chinese Spring</strain>
    </source>
</reference>
<evidence type="ECO:0000313" key="1">
    <source>
        <dbReference type="EnsemblPlants" id="TraesCS1A02G408000.1.cds1"/>
    </source>
</evidence>
<dbReference type="Gramene" id="TraesPARA_EIv1.0_0017110.1">
    <property type="protein sequence ID" value="TraesPARA_EIv1.0_0017110.1.CDS1"/>
    <property type="gene ID" value="TraesPARA_EIv1.0_0017110"/>
</dbReference>
<dbReference type="OMA" id="WARENGN"/>
<dbReference type="Gramene" id="TraesSYM1A03G00160530.1">
    <property type="protein sequence ID" value="TraesSYM1A03G00160530.1.CDS1"/>
    <property type="gene ID" value="TraesSYM1A03G00160530"/>
</dbReference>
<evidence type="ECO:0000313" key="2">
    <source>
        <dbReference type="Proteomes" id="UP000019116"/>
    </source>
</evidence>
<dbReference type="AlphaFoldDB" id="A0A3B5Y6H6"/>
<dbReference type="Gramene" id="TraesCLE_scaffold_056384_01G000100.1">
    <property type="protein sequence ID" value="TraesCLE_scaffold_056384_01G000100.1"/>
    <property type="gene ID" value="TraesCLE_scaffold_056384_01G000100"/>
</dbReference>
<dbReference type="Gramene" id="TraesMAC1A03G00157810.1">
    <property type="protein sequence ID" value="TraesMAC1A03G00157810.1.CDS1"/>
    <property type="gene ID" value="TraesMAC1A03G00157810"/>
</dbReference>
<dbReference type="Gramene" id="TraesCS1A03G0998700.1">
    <property type="protein sequence ID" value="TraesCS1A03G0998700.1.CDS1"/>
    <property type="gene ID" value="TraesCS1A03G0998700"/>
</dbReference>
<dbReference type="Gramene" id="TraesCAD_scaffold_050190_01G000500.1">
    <property type="protein sequence ID" value="TraesCAD_scaffold_050190_01G000500.1"/>
    <property type="gene ID" value="TraesCAD_scaffold_050190_01G000500"/>
</dbReference>
<dbReference type="Gramene" id="TraesNOR1A03G00171120.1">
    <property type="protein sequence ID" value="TraesNOR1A03G00171120.1.CDS1"/>
    <property type="gene ID" value="TraesNOR1A03G00171120"/>
</dbReference>
<reference evidence="1" key="2">
    <citation type="submission" date="2018-10" db="UniProtKB">
        <authorList>
            <consortium name="EnsemblPlants"/>
        </authorList>
    </citation>
    <scope>IDENTIFICATION</scope>
</reference>
<dbReference type="Gramene" id="TraesARI1A03G00159300.1">
    <property type="protein sequence ID" value="TraesARI1A03G00159300.1.CDS1"/>
    <property type="gene ID" value="TraesARI1A03G00159300"/>
</dbReference>
<proteinExistence type="predicted"/>
<accession>A0A3B5Y6H6</accession>
<dbReference type="PANTHER" id="PTHR33085">
    <property type="entry name" value="OS12G0113100 PROTEIN-RELATED"/>
    <property type="match status" value="1"/>
</dbReference>
<dbReference type="PANTHER" id="PTHR33085:SF2">
    <property type="entry name" value="OS03G0817600 PROTEIN"/>
    <property type="match status" value="1"/>
</dbReference>
<dbReference type="GeneID" id="123181944"/>
<dbReference type="RefSeq" id="XP_044450301.1">
    <property type="nucleotide sequence ID" value="XM_044594366.1"/>
</dbReference>
<dbReference type="PaxDb" id="4565-Traes_1AL_52C211385.1"/>
<dbReference type="EnsemblPlants" id="TraesCS1A02G408000.1">
    <property type="protein sequence ID" value="TraesCS1A02G408000.1.cds1"/>
    <property type="gene ID" value="TraesCS1A02G408000"/>
</dbReference>
<name>A0A3B5Y6H6_WHEAT</name>
<dbReference type="OrthoDB" id="685128at2759"/>
<dbReference type="Pfam" id="PF07893">
    <property type="entry name" value="DUF1668"/>
    <property type="match status" value="1"/>
</dbReference>
<dbReference type="InterPro" id="IPR012871">
    <property type="entry name" value="DUF1668_ORYSA"/>
</dbReference>
<dbReference type="Gramene" id="TraesROB_scaffold_057876_01G000500.1">
    <property type="protein sequence ID" value="TraesROB_scaffold_057876_01G000500.1"/>
    <property type="gene ID" value="TraesROB_scaffold_057876_01G000500"/>
</dbReference>
<keyword evidence="2" id="KW-1185">Reference proteome</keyword>
<gene>
    <name evidence="1" type="primary">LOC123181944</name>
</gene>
<sequence>MAAGNQRKCLFVVIKDRKPDYFVCSMNIEHMFQSGPSRGAAVEIRSLPSPMGQIPKPLPSPMGQIPKPLANPERIDFALAGDGATLVGVSNLKRTVLYDTRSGATLTGPELQHDKTGGTFVIPLGRRLYALKCRLNRSDQGKPSGEDCALLIQDAGGTRLRLDCSSSSWRTLPEPPPDFRCLNGFQIKCQLAAYFTADARIWVSAEERGTYSFHTVRREWRKEGDWQLPFHHRAVFVPELHNLCFGLCSKDRCLVAVDVQQPPPVVRYKWEDTFPSWARENGNVCGLMPEGSLVYLGDGRFCIAWTVLMIDRVDGRPHYFIHLMAVQIIKTSTGSGSGKKQLRMVKRGVCCYEMPSHGLMAHVF</sequence>
<dbReference type="Proteomes" id="UP000019116">
    <property type="component" value="Chromosome 1A"/>
</dbReference>
<evidence type="ECO:0008006" key="3">
    <source>
        <dbReference type="Google" id="ProtNLM"/>
    </source>
</evidence>
<protein>
    <recommendedName>
        <fullName evidence="3">DUF1618 domain-containing protein</fullName>
    </recommendedName>
</protein>